<comment type="caution">
    <text evidence="3">The sequence shown here is derived from an EMBL/GenBank/DDBJ whole genome shotgun (WGS) entry which is preliminary data.</text>
</comment>
<name>A0AA40C4D5_9PEZI</name>
<dbReference type="PANTHER" id="PTHR39477:SF1">
    <property type="entry name" value="BETA-FLANKING PROTEIN"/>
    <property type="match status" value="1"/>
</dbReference>
<evidence type="ECO:0000256" key="1">
    <source>
        <dbReference type="SAM" id="MobiDB-lite"/>
    </source>
</evidence>
<dbReference type="PANTHER" id="PTHR39477">
    <property type="entry name" value="CHROMOSOME 8, WHOLE GENOME SHOTGUN SEQUENCE"/>
    <property type="match status" value="1"/>
</dbReference>
<feature type="compositionally biased region" description="Gly residues" evidence="1">
    <location>
        <begin position="21"/>
        <end position="40"/>
    </location>
</feature>
<dbReference type="Proteomes" id="UP001174934">
    <property type="component" value="Unassembled WGS sequence"/>
</dbReference>
<protein>
    <recommendedName>
        <fullName evidence="2">DUF7721 domain-containing protein</fullName>
    </recommendedName>
</protein>
<gene>
    <name evidence="3" type="ORF">B0T17DRAFT_507709</name>
</gene>
<dbReference type="Pfam" id="PF24845">
    <property type="entry name" value="DUF7721"/>
    <property type="match status" value="1"/>
</dbReference>
<accession>A0AA40C4D5</accession>
<keyword evidence="4" id="KW-1185">Reference proteome</keyword>
<feature type="region of interest" description="Disordered" evidence="1">
    <location>
        <begin position="1"/>
        <end position="63"/>
    </location>
</feature>
<dbReference type="AlphaFoldDB" id="A0AA40C4D5"/>
<proteinExistence type="predicted"/>
<evidence type="ECO:0000259" key="2">
    <source>
        <dbReference type="Pfam" id="PF24845"/>
    </source>
</evidence>
<organism evidence="3 4">
    <name type="scientific">Bombardia bombarda</name>
    <dbReference type="NCBI Taxonomy" id="252184"/>
    <lineage>
        <taxon>Eukaryota</taxon>
        <taxon>Fungi</taxon>
        <taxon>Dikarya</taxon>
        <taxon>Ascomycota</taxon>
        <taxon>Pezizomycotina</taxon>
        <taxon>Sordariomycetes</taxon>
        <taxon>Sordariomycetidae</taxon>
        <taxon>Sordariales</taxon>
        <taxon>Lasiosphaeriaceae</taxon>
        <taxon>Bombardia</taxon>
    </lineage>
</organism>
<evidence type="ECO:0000313" key="4">
    <source>
        <dbReference type="Proteomes" id="UP001174934"/>
    </source>
</evidence>
<dbReference type="InterPro" id="IPR056138">
    <property type="entry name" value="DUF7721"/>
</dbReference>
<dbReference type="EMBL" id="JAULSR010000003">
    <property type="protein sequence ID" value="KAK0624652.1"/>
    <property type="molecule type" value="Genomic_DNA"/>
</dbReference>
<sequence length="215" mass="21572">MDKFLGKVLGSDDDERPQGGLYRGGGNMTHGGGYPAGGGIPYDEDQDLRGAAHHAASGSTEDSSFFSDIVSQLGARKGNIADEDLDEEAAVRHHQDYFGSSANSNSTSAATSSGMGSAAAMQALKMFTSGSGGSTQNQSQSAFIGLAMSQASKLFDQQASAGNVSSGADKQSAVMKAGEMALKMYLKSQAGAGGGGASQGGGGMGGLLSMAGKFM</sequence>
<feature type="domain" description="DUF7721" evidence="2">
    <location>
        <begin position="47"/>
        <end position="132"/>
    </location>
</feature>
<evidence type="ECO:0000313" key="3">
    <source>
        <dbReference type="EMBL" id="KAK0624652.1"/>
    </source>
</evidence>
<reference evidence="3" key="1">
    <citation type="submission" date="2023-06" db="EMBL/GenBank/DDBJ databases">
        <title>Genome-scale phylogeny and comparative genomics of the fungal order Sordariales.</title>
        <authorList>
            <consortium name="Lawrence Berkeley National Laboratory"/>
            <person name="Hensen N."/>
            <person name="Bonometti L."/>
            <person name="Westerberg I."/>
            <person name="Brannstrom I.O."/>
            <person name="Guillou S."/>
            <person name="Cros-Aarteil S."/>
            <person name="Calhoun S."/>
            <person name="Haridas S."/>
            <person name="Kuo A."/>
            <person name="Mondo S."/>
            <person name="Pangilinan J."/>
            <person name="Riley R."/>
            <person name="LaButti K."/>
            <person name="Andreopoulos B."/>
            <person name="Lipzen A."/>
            <person name="Chen C."/>
            <person name="Yanf M."/>
            <person name="Daum C."/>
            <person name="Ng V."/>
            <person name="Clum A."/>
            <person name="Steindorff A."/>
            <person name="Ohm R."/>
            <person name="Martin F."/>
            <person name="Silar P."/>
            <person name="Natvig D."/>
            <person name="Lalanne C."/>
            <person name="Gautier V."/>
            <person name="Ament-velasquez S.L."/>
            <person name="Kruys A."/>
            <person name="Hutchinson M.I."/>
            <person name="Powell A.J."/>
            <person name="Barry K."/>
            <person name="Miller A.N."/>
            <person name="Grigoriev I.V."/>
            <person name="Debuchy R."/>
            <person name="Gladieux P."/>
            <person name="Thoren M.H."/>
            <person name="Johannesson H."/>
        </authorList>
    </citation>
    <scope>NUCLEOTIDE SEQUENCE</scope>
    <source>
        <strain evidence="3">SMH3391-2</strain>
    </source>
</reference>